<keyword evidence="1" id="KW-0732">Signal</keyword>
<proteinExistence type="predicted"/>
<name>A0A926F146_9BACT</name>
<feature type="chain" id="PRO_5038714414" description="T9SS type A sorting domain-containing protein" evidence="1">
    <location>
        <begin position="20"/>
        <end position="443"/>
    </location>
</feature>
<feature type="signal peptide" evidence="1">
    <location>
        <begin position="1"/>
        <end position="19"/>
    </location>
</feature>
<evidence type="ECO:0000256" key="1">
    <source>
        <dbReference type="SAM" id="SignalP"/>
    </source>
</evidence>
<dbReference type="RefSeq" id="WP_262434824.1">
    <property type="nucleotide sequence ID" value="NZ_JACRTF010000001.1"/>
</dbReference>
<protein>
    <recommendedName>
        <fullName evidence="4">T9SS type A sorting domain-containing protein</fullName>
    </recommendedName>
</protein>
<evidence type="ECO:0000313" key="3">
    <source>
        <dbReference type="Proteomes" id="UP000651085"/>
    </source>
</evidence>
<accession>A0A926F146</accession>
<sequence length="443" mass="51426">MDKLLFLILLCACNLFLYAQPNIKPIQVENVKLGECLDKAIKDRYEMFSYNESYNFTESCFLLGFSHKDILVNSSCSNINVEITCSNDTVFIRETEIKDEPETNEKCLRDLSYQIRGGSHNELFLVLISDISSIPYQVFYTYHNELCDYPVTEKLSYQYKPFIMDGSCEWIINKQYGIDGYKKIISNEDTLISNKTYKKIFVHPCKHPTEKIYSGAIREENRQIFFVDTTLYPSPFAANEVIPERMLYDFNLKAGDRMEYEDGYAFIYPDNDDDPNPECKVLHVDTILLEGIPRRKYYFYSAPYESWTEGIGSEYVFTRPFPYLVTGFNPILAGVWRNGKALFCHSYKCTCEEMVPVIEHQSTPRFRVLNSPVENRQLSISFSESDFTKLDLYSFDGILQYRTDLVIRDGILDIPLTGLHAGNYILILSRSDNSRESCKVIIQ</sequence>
<reference evidence="2" key="1">
    <citation type="submission" date="2020-08" db="EMBL/GenBank/DDBJ databases">
        <title>Genome public.</title>
        <authorList>
            <person name="Liu C."/>
            <person name="Sun Q."/>
        </authorList>
    </citation>
    <scope>NUCLEOTIDE SEQUENCE</scope>
    <source>
        <strain evidence="2">N12</strain>
    </source>
</reference>
<evidence type="ECO:0000313" key="2">
    <source>
        <dbReference type="EMBL" id="MBC8593718.1"/>
    </source>
</evidence>
<evidence type="ECO:0008006" key="4">
    <source>
        <dbReference type="Google" id="ProtNLM"/>
    </source>
</evidence>
<dbReference type="AlphaFoldDB" id="A0A926F146"/>
<keyword evidence="3" id="KW-1185">Reference proteome</keyword>
<dbReference type="Proteomes" id="UP000651085">
    <property type="component" value="Unassembled WGS sequence"/>
</dbReference>
<organism evidence="2 3">
    <name type="scientific">Jilunia laotingensis</name>
    <dbReference type="NCBI Taxonomy" id="2763675"/>
    <lineage>
        <taxon>Bacteria</taxon>
        <taxon>Pseudomonadati</taxon>
        <taxon>Bacteroidota</taxon>
        <taxon>Bacteroidia</taxon>
        <taxon>Bacteroidales</taxon>
        <taxon>Bacteroidaceae</taxon>
        <taxon>Jilunia</taxon>
    </lineage>
</organism>
<comment type="caution">
    <text evidence="2">The sequence shown here is derived from an EMBL/GenBank/DDBJ whole genome shotgun (WGS) entry which is preliminary data.</text>
</comment>
<dbReference type="EMBL" id="JACRTF010000001">
    <property type="protein sequence ID" value="MBC8593718.1"/>
    <property type="molecule type" value="Genomic_DNA"/>
</dbReference>
<gene>
    <name evidence="2" type="ORF">H8744_10765</name>
</gene>